<evidence type="ECO:0000256" key="2">
    <source>
        <dbReference type="ARBA" id="ARBA00022676"/>
    </source>
</evidence>
<dbReference type="InterPro" id="IPR029044">
    <property type="entry name" value="Nucleotide-diphossugar_trans"/>
</dbReference>
<evidence type="ECO:0000256" key="4">
    <source>
        <dbReference type="ARBA" id="ARBA00022692"/>
    </source>
</evidence>
<dbReference type="PANTHER" id="PTHR48090:SF3">
    <property type="entry name" value="UNDECAPRENYL-PHOSPHATE 4-DEOXY-4-FORMAMIDO-L-ARABINOSE TRANSFERASE"/>
    <property type="match status" value="1"/>
</dbReference>
<keyword evidence="6 8" id="KW-1133">Transmembrane helix</keyword>
<keyword evidence="3" id="KW-0808">Transferase</keyword>
<protein>
    <submittedName>
        <fullName evidence="10">Glycosyltransferase family 2 protein</fullName>
    </submittedName>
</protein>
<evidence type="ECO:0000313" key="11">
    <source>
        <dbReference type="Proteomes" id="UP000831390"/>
    </source>
</evidence>
<evidence type="ECO:0000259" key="9">
    <source>
        <dbReference type="Pfam" id="PF00535"/>
    </source>
</evidence>
<name>A0ABY4AYA2_9BACT</name>
<dbReference type="RefSeq" id="WP_243508787.1">
    <property type="nucleotide sequence ID" value="NZ_CP094534.1"/>
</dbReference>
<dbReference type="Gene3D" id="3.90.550.10">
    <property type="entry name" value="Spore Coat Polysaccharide Biosynthesis Protein SpsA, Chain A"/>
    <property type="match status" value="1"/>
</dbReference>
<organism evidence="10 11">
    <name type="scientific">Hymenobacter monticola</name>
    <dbReference type="NCBI Taxonomy" id="1705399"/>
    <lineage>
        <taxon>Bacteria</taxon>
        <taxon>Pseudomonadati</taxon>
        <taxon>Bacteroidota</taxon>
        <taxon>Cytophagia</taxon>
        <taxon>Cytophagales</taxon>
        <taxon>Hymenobacteraceae</taxon>
        <taxon>Hymenobacter</taxon>
    </lineage>
</organism>
<dbReference type="InterPro" id="IPR050256">
    <property type="entry name" value="Glycosyltransferase_2"/>
</dbReference>
<proteinExistence type="predicted"/>
<keyword evidence="2" id="KW-0328">Glycosyltransferase</keyword>
<evidence type="ECO:0000313" key="10">
    <source>
        <dbReference type="EMBL" id="UOE31867.1"/>
    </source>
</evidence>
<evidence type="ECO:0000256" key="6">
    <source>
        <dbReference type="ARBA" id="ARBA00022989"/>
    </source>
</evidence>
<dbReference type="InterPro" id="IPR001173">
    <property type="entry name" value="Glyco_trans_2-like"/>
</dbReference>
<evidence type="ECO:0000256" key="5">
    <source>
        <dbReference type="ARBA" id="ARBA00022985"/>
    </source>
</evidence>
<keyword evidence="5" id="KW-0448">Lipopolysaccharide biosynthesis</keyword>
<accession>A0ABY4AYA2</accession>
<dbReference type="SUPFAM" id="SSF53448">
    <property type="entry name" value="Nucleotide-diphospho-sugar transferases"/>
    <property type="match status" value="1"/>
</dbReference>
<sequence length="312" mass="35406">MPDSLPVFSIVSPVYKAENLIAELVRRIQNSMVALTDNYEIILVDDRGPDNSWDRIAEQAALDPRVRGVRLSRNFGQHKAITAGLEQARGEWVVVMDCDLQDQPEEIPVLYRYAIAEKYDLVFARRVERQDSWLKRAGSRAFYQMLAYLTDTKQDPAIANFGIYHRKVINAVLSMRESIRYFPTMLRWVGFRAGAVAVAHAERQEGSSSYNLRRLINLALDIILAYSDKPLRLTVKLGLLVSASAFLMVLVTCFRFLMGEILVLGYTSLIISVWFFSGLILSVLGMVGLYLGKTFEQVKNRPIYLVDVDTAQ</sequence>
<gene>
    <name evidence="10" type="ORF">MTP16_12045</name>
</gene>
<evidence type="ECO:0000256" key="7">
    <source>
        <dbReference type="ARBA" id="ARBA00023136"/>
    </source>
</evidence>
<dbReference type="EMBL" id="CP094534">
    <property type="protein sequence ID" value="UOE31867.1"/>
    <property type="molecule type" value="Genomic_DNA"/>
</dbReference>
<dbReference type="Pfam" id="PF00535">
    <property type="entry name" value="Glycos_transf_2"/>
    <property type="match status" value="1"/>
</dbReference>
<keyword evidence="4 8" id="KW-0812">Transmembrane</keyword>
<evidence type="ECO:0000256" key="8">
    <source>
        <dbReference type="SAM" id="Phobius"/>
    </source>
</evidence>
<evidence type="ECO:0000256" key="3">
    <source>
        <dbReference type="ARBA" id="ARBA00022679"/>
    </source>
</evidence>
<feature type="transmembrane region" description="Helical" evidence="8">
    <location>
        <begin position="237"/>
        <end position="257"/>
    </location>
</feature>
<dbReference type="CDD" id="cd04187">
    <property type="entry name" value="DPM1_like_bac"/>
    <property type="match status" value="1"/>
</dbReference>
<keyword evidence="1" id="KW-1003">Cell membrane</keyword>
<feature type="domain" description="Glycosyltransferase 2-like" evidence="9">
    <location>
        <begin position="9"/>
        <end position="165"/>
    </location>
</feature>
<evidence type="ECO:0000256" key="1">
    <source>
        <dbReference type="ARBA" id="ARBA00022475"/>
    </source>
</evidence>
<dbReference type="Proteomes" id="UP000831390">
    <property type="component" value="Chromosome"/>
</dbReference>
<dbReference type="PANTHER" id="PTHR48090">
    <property type="entry name" value="UNDECAPRENYL-PHOSPHATE 4-DEOXY-4-FORMAMIDO-L-ARABINOSE TRANSFERASE-RELATED"/>
    <property type="match status" value="1"/>
</dbReference>
<feature type="transmembrane region" description="Helical" evidence="8">
    <location>
        <begin position="269"/>
        <end position="291"/>
    </location>
</feature>
<keyword evidence="7 8" id="KW-0472">Membrane</keyword>
<reference evidence="10 11" key="1">
    <citation type="submission" date="2022-03" db="EMBL/GenBank/DDBJ databases">
        <title>Hymenobactersp. isolated from the air.</title>
        <authorList>
            <person name="Won M."/>
            <person name="Kwon S.-W."/>
        </authorList>
    </citation>
    <scope>NUCLEOTIDE SEQUENCE [LARGE SCALE GENOMIC DNA]</scope>
    <source>
        <strain evidence="10 11">KACC 22596</strain>
    </source>
</reference>
<keyword evidence="11" id="KW-1185">Reference proteome</keyword>